<dbReference type="EMBL" id="CP000724">
    <property type="protein sequence ID" value="ABR47106.1"/>
    <property type="molecule type" value="Genomic_DNA"/>
</dbReference>
<accession>A6TLN8</accession>
<dbReference type="AlphaFoldDB" id="A6TLN8"/>
<dbReference type="Proteomes" id="UP000001572">
    <property type="component" value="Chromosome"/>
</dbReference>
<dbReference type="KEGG" id="amt:Amet_0884"/>
<reference evidence="2" key="1">
    <citation type="journal article" date="2016" name="Genome Announc.">
        <title>Complete genome sequence of Alkaliphilus metalliredigens strain QYMF, an alkaliphilic and metal-reducing bacterium isolated from borax-contaminated leachate ponds.</title>
        <authorList>
            <person name="Hwang C."/>
            <person name="Copeland A."/>
            <person name="Lucas S."/>
            <person name="Lapidus A."/>
            <person name="Barry K."/>
            <person name="Detter J.C."/>
            <person name="Glavina Del Rio T."/>
            <person name="Hammon N."/>
            <person name="Israni S."/>
            <person name="Dalin E."/>
            <person name="Tice H."/>
            <person name="Pitluck S."/>
            <person name="Chertkov O."/>
            <person name="Brettin T."/>
            <person name="Bruce D."/>
            <person name="Han C."/>
            <person name="Schmutz J."/>
            <person name="Larimer F."/>
            <person name="Land M.L."/>
            <person name="Hauser L."/>
            <person name="Kyrpides N."/>
            <person name="Mikhailova N."/>
            <person name="Ye Q."/>
            <person name="Zhou J."/>
            <person name="Richardson P."/>
            <person name="Fields M.W."/>
        </authorList>
    </citation>
    <scope>NUCLEOTIDE SEQUENCE [LARGE SCALE GENOMIC DNA]</scope>
    <source>
        <strain evidence="2">QYMF</strain>
    </source>
</reference>
<evidence type="ECO:0000313" key="2">
    <source>
        <dbReference type="Proteomes" id="UP000001572"/>
    </source>
</evidence>
<keyword evidence="2" id="KW-1185">Reference proteome</keyword>
<name>A6TLN8_ALKMQ</name>
<organism evidence="1 2">
    <name type="scientific">Alkaliphilus metalliredigens (strain QYMF)</name>
    <dbReference type="NCBI Taxonomy" id="293826"/>
    <lineage>
        <taxon>Bacteria</taxon>
        <taxon>Bacillati</taxon>
        <taxon>Bacillota</taxon>
        <taxon>Clostridia</taxon>
        <taxon>Peptostreptococcales</taxon>
        <taxon>Natronincolaceae</taxon>
        <taxon>Alkaliphilus</taxon>
    </lineage>
</organism>
<dbReference type="HOGENOM" id="CLU_3039729_0_0_9"/>
<gene>
    <name evidence="1" type="ordered locus">Amet_0884</name>
</gene>
<sequence length="54" mass="6097">MEAINKNGLKSVLRTWSDEETKGLKYSKPKVKPTCALNMRARGITVTKRYLGIT</sequence>
<evidence type="ECO:0000313" key="1">
    <source>
        <dbReference type="EMBL" id="ABR47106.1"/>
    </source>
</evidence>
<proteinExistence type="predicted"/>
<protein>
    <submittedName>
        <fullName evidence="1">Uncharacterized protein</fullName>
    </submittedName>
</protein>
<dbReference type="STRING" id="293826.Amet_0884"/>